<accession>A0A5C3EKY1</accession>
<name>A0A5C3EKY1_9BASI</name>
<evidence type="ECO:0000313" key="3">
    <source>
        <dbReference type="Proteomes" id="UP000324022"/>
    </source>
</evidence>
<reference evidence="2 3" key="1">
    <citation type="submission" date="2018-03" db="EMBL/GenBank/DDBJ databases">
        <authorList>
            <person name="Guldener U."/>
        </authorList>
    </citation>
    <scope>NUCLEOTIDE SEQUENCE [LARGE SCALE GENOMIC DNA]</scope>
    <source>
        <strain evidence="2 3">NBRC100155</strain>
    </source>
</reference>
<evidence type="ECO:0000256" key="1">
    <source>
        <dbReference type="SAM" id="MobiDB-lite"/>
    </source>
</evidence>
<dbReference type="AlphaFoldDB" id="A0A5C3EKY1"/>
<dbReference type="EMBL" id="OOIN01000036">
    <property type="protein sequence ID" value="SPO31112.1"/>
    <property type="molecule type" value="Genomic_DNA"/>
</dbReference>
<proteinExistence type="predicted"/>
<gene>
    <name evidence="2" type="ORF">UTRI_05246_B</name>
</gene>
<evidence type="ECO:0008006" key="4">
    <source>
        <dbReference type="Google" id="ProtNLM"/>
    </source>
</evidence>
<dbReference type="SUPFAM" id="SSF54768">
    <property type="entry name" value="dsRNA-binding domain-like"/>
    <property type="match status" value="1"/>
</dbReference>
<feature type="region of interest" description="Disordered" evidence="1">
    <location>
        <begin position="59"/>
        <end position="87"/>
    </location>
</feature>
<feature type="compositionally biased region" description="Low complexity" evidence="1">
    <location>
        <begin position="60"/>
        <end position="69"/>
    </location>
</feature>
<evidence type="ECO:0000313" key="2">
    <source>
        <dbReference type="EMBL" id="SPO31112.1"/>
    </source>
</evidence>
<dbReference type="Gene3D" id="3.30.160.20">
    <property type="match status" value="1"/>
</dbReference>
<keyword evidence="3" id="KW-1185">Reference proteome</keyword>
<dbReference type="CDD" id="cd00048">
    <property type="entry name" value="DSRM_SF"/>
    <property type="match status" value="1"/>
</dbReference>
<feature type="compositionally biased region" description="Acidic residues" evidence="1">
    <location>
        <begin position="74"/>
        <end position="86"/>
    </location>
</feature>
<organism evidence="2 3">
    <name type="scientific">Ustilago trichophora</name>
    <dbReference type="NCBI Taxonomy" id="86804"/>
    <lineage>
        <taxon>Eukaryota</taxon>
        <taxon>Fungi</taxon>
        <taxon>Dikarya</taxon>
        <taxon>Basidiomycota</taxon>
        <taxon>Ustilaginomycotina</taxon>
        <taxon>Ustilaginomycetes</taxon>
        <taxon>Ustilaginales</taxon>
        <taxon>Ustilaginaceae</taxon>
        <taxon>Ustilago</taxon>
    </lineage>
</organism>
<protein>
    <recommendedName>
        <fullName evidence="4">DRBM domain-containing protein</fullName>
    </recommendedName>
</protein>
<sequence length="192" mass="20460">MPSSAKYDQTNANLQAIGAGSIPLYLPKAFPTPSPSQEANAATGDFVDSARLTIDHMLQSSTTTSGSTGKLASEEAEEARQEEEDVPFYVKTRGKGKGKPVFFDLGKSSVAQIFEYAAQKGIPDPVFCHSSSGAAHILNFSVTVTFAGLTTTNADHAFAGSIKEAKEQACFKLARMLLERQKRGLITSSSSF</sequence>
<dbReference type="OrthoDB" id="2555303at2759"/>
<dbReference type="Proteomes" id="UP000324022">
    <property type="component" value="Unassembled WGS sequence"/>
</dbReference>